<dbReference type="Proteomes" id="UP000014803">
    <property type="component" value="Chromosome"/>
</dbReference>
<gene>
    <name evidence="1" type="ORF">SCE1572_15745</name>
</gene>
<dbReference type="PATRIC" id="fig|1254432.3.peg.3538"/>
<evidence type="ECO:0000313" key="2">
    <source>
        <dbReference type="Proteomes" id="UP000014803"/>
    </source>
</evidence>
<sequence length="47" mass="5302">MFVGNTKSRATLRKRLIRTMMTLGRVAAATLSATSRQWGHDLVDRQV</sequence>
<reference evidence="1 2" key="1">
    <citation type="journal article" date="2013" name="Sci. Rep.">
        <title>Extraordinary expansion of a Sorangium cellulosum genome from an alkaline milieu.</title>
        <authorList>
            <person name="Han K."/>
            <person name="Li Z.F."/>
            <person name="Peng R."/>
            <person name="Zhu L.P."/>
            <person name="Zhou T."/>
            <person name="Wang L.G."/>
            <person name="Li S.G."/>
            <person name="Zhang X.B."/>
            <person name="Hu W."/>
            <person name="Wu Z.H."/>
            <person name="Qin N."/>
            <person name="Li Y.Z."/>
        </authorList>
    </citation>
    <scope>NUCLEOTIDE SEQUENCE [LARGE SCALE GENOMIC DNA]</scope>
    <source>
        <strain evidence="1 2">So0157-2</strain>
    </source>
</reference>
<proteinExistence type="predicted"/>
<dbReference type="EMBL" id="CP003969">
    <property type="protein sequence ID" value="AGP35829.1"/>
    <property type="molecule type" value="Genomic_DNA"/>
</dbReference>
<name>S4XTG3_SORCE</name>
<accession>S4XTG3</accession>
<dbReference type="KEGG" id="scu:SCE1572_15745"/>
<dbReference type="AlphaFoldDB" id="S4XTG3"/>
<dbReference type="HOGENOM" id="CLU_3173286_0_0_7"/>
<protein>
    <submittedName>
        <fullName evidence="1">Uncharacterized protein</fullName>
    </submittedName>
</protein>
<organism evidence="1 2">
    <name type="scientific">Sorangium cellulosum So0157-2</name>
    <dbReference type="NCBI Taxonomy" id="1254432"/>
    <lineage>
        <taxon>Bacteria</taxon>
        <taxon>Pseudomonadati</taxon>
        <taxon>Myxococcota</taxon>
        <taxon>Polyangia</taxon>
        <taxon>Polyangiales</taxon>
        <taxon>Polyangiaceae</taxon>
        <taxon>Sorangium</taxon>
    </lineage>
</organism>
<evidence type="ECO:0000313" key="1">
    <source>
        <dbReference type="EMBL" id="AGP35829.1"/>
    </source>
</evidence>